<proteinExistence type="predicted"/>
<gene>
    <name evidence="2" type="ORF">METZ01_LOCUS407109</name>
</gene>
<dbReference type="InterPro" id="IPR016156">
    <property type="entry name" value="FAD/NAD-linked_Rdtase_dimer_sf"/>
</dbReference>
<dbReference type="Gene3D" id="3.90.760.10">
    <property type="entry name" value="Flavocytochrome c sulphide dehydrogenase, flavin-binding domain"/>
    <property type="match status" value="1"/>
</dbReference>
<name>A0A382W7E0_9ZZZZ</name>
<dbReference type="AlphaFoldDB" id="A0A382W7E0"/>
<dbReference type="InterPro" id="IPR015323">
    <property type="entry name" value="FlavoCytC_S_DH_flav-bd"/>
</dbReference>
<protein>
    <recommendedName>
        <fullName evidence="1">Flavocytochrome c sulphide dehydrogenase flavin-binding domain-containing protein</fullName>
    </recommendedName>
</protein>
<feature type="non-terminal residue" evidence="2">
    <location>
        <position position="1"/>
    </location>
</feature>
<sequence length="145" mass="15432">PQTASSITIKLGLAGRGGWCEVNSFTFESRKAPYVHIIGDSINPGDMPKSAFAANSQAKAAAVAIISLVNQKELPVPVFANACYSLLAPDFGISINATYRATDRKITAIIGGGGESPLSASEDLRKQEARHARGWYKSIIGETFF</sequence>
<evidence type="ECO:0000313" key="2">
    <source>
        <dbReference type="EMBL" id="SVD54255.1"/>
    </source>
</evidence>
<dbReference type="Gene3D" id="3.50.50.60">
    <property type="entry name" value="FAD/NAD(P)-binding domain"/>
    <property type="match status" value="1"/>
</dbReference>
<dbReference type="SUPFAM" id="SSF55424">
    <property type="entry name" value="FAD/NAD-linked reductases, dimerisation (C-terminal) domain"/>
    <property type="match status" value="1"/>
</dbReference>
<dbReference type="Pfam" id="PF09242">
    <property type="entry name" value="FCSD-flav_bind"/>
    <property type="match status" value="1"/>
</dbReference>
<dbReference type="GO" id="GO:0016491">
    <property type="term" value="F:oxidoreductase activity"/>
    <property type="evidence" value="ECO:0007669"/>
    <property type="project" value="InterPro"/>
</dbReference>
<reference evidence="2" key="1">
    <citation type="submission" date="2018-05" db="EMBL/GenBank/DDBJ databases">
        <authorList>
            <person name="Lanie J.A."/>
            <person name="Ng W.-L."/>
            <person name="Kazmierczak K.M."/>
            <person name="Andrzejewski T.M."/>
            <person name="Davidsen T.M."/>
            <person name="Wayne K.J."/>
            <person name="Tettelin H."/>
            <person name="Glass J.I."/>
            <person name="Rusch D."/>
            <person name="Podicherti R."/>
            <person name="Tsui H.-C.T."/>
            <person name="Winkler M.E."/>
        </authorList>
    </citation>
    <scope>NUCLEOTIDE SEQUENCE</scope>
</reference>
<dbReference type="GO" id="GO:0050660">
    <property type="term" value="F:flavin adenine dinucleotide binding"/>
    <property type="evidence" value="ECO:0007669"/>
    <property type="project" value="InterPro"/>
</dbReference>
<organism evidence="2">
    <name type="scientific">marine metagenome</name>
    <dbReference type="NCBI Taxonomy" id="408172"/>
    <lineage>
        <taxon>unclassified sequences</taxon>
        <taxon>metagenomes</taxon>
        <taxon>ecological metagenomes</taxon>
    </lineage>
</organism>
<dbReference type="InterPro" id="IPR037092">
    <property type="entry name" value="FlavoCytC_S_DH_flav-bd_sf"/>
</dbReference>
<dbReference type="InterPro" id="IPR036188">
    <property type="entry name" value="FAD/NAD-bd_sf"/>
</dbReference>
<accession>A0A382W7E0</accession>
<feature type="domain" description="Flavocytochrome c sulphide dehydrogenase flavin-binding" evidence="1">
    <location>
        <begin position="75"/>
        <end position="144"/>
    </location>
</feature>
<dbReference type="EMBL" id="UINC01157331">
    <property type="protein sequence ID" value="SVD54255.1"/>
    <property type="molecule type" value="Genomic_DNA"/>
</dbReference>
<evidence type="ECO:0000259" key="1">
    <source>
        <dbReference type="Pfam" id="PF09242"/>
    </source>
</evidence>